<organism evidence="2 3">
    <name type="scientific">Lasiodiplodia theobromae</name>
    <dbReference type="NCBI Taxonomy" id="45133"/>
    <lineage>
        <taxon>Eukaryota</taxon>
        <taxon>Fungi</taxon>
        <taxon>Dikarya</taxon>
        <taxon>Ascomycota</taxon>
        <taxon>Pezizomycotina</taxon>
        <taxon>Dothideomycetes</taxon>
        <taxon>Dothideomycetes incertae sedis</taxon>
        <taxon>Botryosphaeriales</taxon>
        <taxon>Botryosphaeriaceae</taxon>
        <taxon>Lasiodiplodia</taxon>
    </lineage>
</organism>
<dbReference type="SUPFAM" id="SSF81383">
    <property type="entry name" value="F-box domain"/>
    <property type="match status" value="1"/>
</dbReference>
<proteinExistence type="predicted"/>
<dbReference type="InterPro" id="IPR036047">
    <property type="entry name" value="F-box-like_dom_sf"/>
</dbReference>
<dbReference type="InterPro" id="IPR001810">
    <property type="entry name" value="F-box_dom"/>
</dbReference>
<dbReference type="AlphaFoldDB" id="A0A5N5CXT9"/>
<evidence type="ECO:0000313" key="2">
    <source>
        <dbReference type="EMBL" id="KAB2570185.1"/>
    </source>
</evidence>
<dbReference type="EMBL" id="VCHE01000148">
    <property type="protein sequence ID" value="KAB2570185.1"/>
    <property type="molecule type" value="Genomic_DNA"/>
</dbReference>
<reference evidence="2 3" key="1">
    <citation type="journal article" date="2019" name="Sci. Rep.">
        <title>A multi-omics analysis of the grapevine pathogen Lasiodiplodia theobromae reveals that temperature affects the expression of virulence- and pathogenicity-related genes.</title>
        <authorList>
            <person name="Felix C."/>
            <person name="Meneses R."/>
            <person name="Goncalves M.F.M."/>
            <person name="Tilleman L."/>
            <person name="Duarte A.S."/>
            <person name="Jorrin-Novo J.V."/>
            <person name="Van de Peer Y."/>
            <person name="Deforce D."/>
            <person name="Van Nieuwerburgh F."/>
            <person name="Esteves A.C."/>
            <person name="Alves A."/>
        </authorList>
    </citation>
    <scope>NUCLEOTIDE SEQUENCE [LARGE SCALE GENOMIC DNA]</scope>
    <source>
        <strain evidence="2 3">LA-SOL3</strain>
    </source>
</reference>
<sequence>MQITELPFELLEAIFNHLPPASILSVALTCHALNPAAIECLYSTITIAPASAPVREYSPSPYRLAVCLVNDRTLGARVRHLTFTNISADTTTALTPRRTLPILARSTANTNANARTLSPLLTHLHRQPHITAPLAPLDPTAPHPYLTRYARHCLRHGLKTGSAQSHALFPVFTGLTPHLRTLDITWMGVGPHANATTPRALRAALPALEALTVRTAGNQRGARTHRHTFKDDAAAVPAWAVRGALAGGHAALRRVEFWGARWAEMEVRAYGDEDGWVECGAEALRVLALRRCAMVPGRVAEVLGLVGRNCGGGGGGGGLERLVVELVHTATVEQPAVLYRRKGVEIALGELGEALRLLLNEGGGGEVNSTLRELVLTLDFVVPPFGFACVRGGEIGVDDATFGVSGRLESLHGFEGLRRLHVSWVVLVGWSLRSLQKEVKTTRGYLGRVLPKYLRRLTITDEMGTWLRWEWKPQDVIEVVRNWFATEEQLYLRGLVWRLNNVGKGHWTWTEETRHEMKIICEKAGVMCEFDVGGAGR</sequence>
<dbReference type="Proteomes" id="UP000325902">
    <property type="component" value="Unassembled WGS sequence"/>
</dbReference>
<dbReference type="OrthoDB" id="4191831at2759"/>
<keyword evidence="3" id="KW-1185">Reference proteome</keyword>
<comment type="caution">
    <text evidence="2">The sequence shown here is derived from an EMBL/GenBank/DDBJ whole genome shotgun (WGS) entry which is preliminary data.</text>
</comment>
<name>A0A5N5CXT9_9PEZI</name>
<dbReference type="CDD" id="cd09917">
    <property type="entry name" value="F-box_SF"/>
    <property type="match status" value="1"/>
</dbReference>
<protein>
    <recommendedName>
        <fullName evidence="1">F-box domain-containing protein</fullName>
    </recommendedName>
</protein>
<evidence type="ECO:0000259" key="1">
    <source>
        <dbReference type="PROSITE" id="PS50181"/>
    </source>
</evidence>
<feature type="domain" description="F-box" evidence="1">
    <location>
        <begin position="1"/>
        <end position="45"/>
    </location>
</feature>
<dbReference type="PROSITE" id="PS50181">
    <property type="entry name" value="FBOX"/>
    <property type="match status" value="1"/>
</dbReference>
<gene>
    <name evidence="2" type="ORF">DBV05_g11148</name>
</gene>
<accession>A0A5N5CXT9</accession>
<dbReference type="Pfam" id="PF12937">
    <property type="entry name" value="F-box-like"/>
    <property type="match status" value="1"/>
</dbReference>
<evidence type="ECO:0000313" key="3">
    <source>
        <dbReference type="Proteomes" id="UP000325902"/>
    </source>
</evidence>